<organism evidence="1 2">
    <name type="scientific">Phocaeicola vulgatus</name>
    <name type="common">Bacteroides vulgatus</name>
    <dbReference type="NCBI Taxonomy" id="821"/>
    <lineage>
        <taxon>Bacteria</taxon>
        <taxon>Pseudomonadati</taxon>
        <taxon>Bacteroidota</taxon>
        <taxon>Bacteroidia</taxon>
        <taxon>Bacteroidales</taxon>
        <taxon>Bacteroidaceae</taxon>
        <taxon>Phocaeicola</taxon>
    </lineage>
</organism>
<dbReference type="AlphaFoldDB" id="A0A414HEE6"/>
<dbReference type="RefSeq" id="WP_101602823.1">
    <property type="nucleotide sequence ID" value="NZ_QSJM01000011.1"/>
</dbReference>
<comment type="caution">
    <text evidence="1">The sequence shown here is derived from an EMBL/GenBank/DDBJ whole genome shotgun (WGS) entry which is preliminary data.</text>
</comment>
<name>A0A414HEE6_PHOVU</name>
<dbReference type="EMBL" id="QSJM01000011">
    <property type="protein sequence ID" value="RHD82799.1"/>
    <property type="molecule type" value="Genomic_DNA"/>
</dbReference>
<gene>
    <name evidence="1" type="ORF">DW783_05310</name>
</gene>
<reference evidence="1 2" key="1">
    <citation type="submission" date="2018-08" db="EMBL/GenBank/DDBJ databases">
        <title>A genome reference for cultivated species of the human gut microbiota.</title>
        <authorList>
            <person name="Zou Y."/>
            <person name="Xue W."/>
            <person name="Luo G."/>
        </authorList>
    </citation>
    <scope>NUCLEOTIDE SEQUENCE [LARGE SCALE GENOMIC DNA]</scope>
    <source>
        <strain evidence="1 2">AM30-40</strain>
    </source>
</reference>
<evidence type="ECO:0000313" key="2">
    <source>
        <dbReference type="Proteomes" id="UP000283429"/>
    </source>
</evidence>
<protein>
    <submittedName>
        <fullName evidence="1">Uncharacterized protein</fullName>
    </submittedName>
</protein>
<dbReference type="Proteomes" id="UP000283429">
    <property type="component" value="Unassembled WGS sequence"/>
</dbReference>
<accession>A0A414HEE6</accession>
<proteinExistence type="predicted"/>
<sequence length="218" mass="25785">MKLQEKQKELEQEIIANLRAIPKMPEGLLPHTVYVEEEGEDDEHHGIPVYTAYKLEEIRSDGSCMLYNPDSRERFPCRHLYEINIDWLVTVWERYLELCVGQKLWKQNAVAFLKESTDKTEAEISAFVDSGWDRCSAYTDNLKRFLGKDEVKEVWVFSFPMDDFGRDAPDKEIIFDYENNPHTEVEKMTPLEFTARINDEMFNDQDNWVRAIELPEHK</sequence>
<evidence type="ECO:0000313" key="1">
    <source>
        <dbReference type="EMBL" id="RHD82799.1"/>
    </source>
</evidence>